<accession>A0A2S2QV02</accession>
<dbReference type="PANTHER" id="PTHR36688:SF1">
    <property type="entry name" value="ENDONUCLEASE_EXONUCLEASE_PHOSPHATASE DOMAIN-CONTAINING PROTEIN"/>
    <property type="match status" value="1"/>
</dbReference>
<dbReference type="CDD" id="cd01650">
    <property type="entry name" value="RT_nLTR_like"/>
    <property type="match status" value="1"/>
</dbReference>
<keyword evidence="2" id="KW-0695">RNA-directed DNA polymerase</keyword>
<dbReference type="Pfam" id="PF00078">
    <property type="entry name" value="RVT_1"/>
    <property type="match status" value="1"/>
</dbReference>
<dbReference type="PROSITE" id="PS50878">
    <property type="entry name" value="RT_POL"/>
    <property type="match status" value="1"/>
</dbReference>
<gene>
    <name evidence="2" type="primary">pol_78</name>
    <name evidence="2" type="ORF">g.182849</name>
</gene>
<dbReference type="InterPro" id="IPR043502">
    <property type="entry name" value="DNA/RNA_pol_sf"/>
</dbReference>
<dbReference type="SUPFAM" id="SSF56672">
    <property type="entry name" value="DNA/RNA polymerases"/>
    <property type="match status" value="1"/>
</dbReference>
<keyword evidence="2" id="KW-0548">Nucleotidyltransferase</keyword>
<feature type="domain" description="Reverse transcriptase" evidence="1">
    <location>
        <begin position="1"/>
        <end position="250"/>
    </location>
</feature>
<dbReference type="EMBL" id="GGMS01012362">
    <property type="protein sequence ID" value="MBY81565.1"/>
    <property type="molecule type" value="Transcribed_RNA"/>
</dbReference>
<dbReference type="GO" id="GO:0003964">
    <property type="term" value="F:RNA-directed DNA polymerase activity"/>
    <property type="evidence" value="ECO:0007669"/>
    <property type="project" value="UniProtKB-KW"/>
</dbReference>
<proteinExistence type="predicted"/>
<organism evidence="2">
    <name type="scientific">Sipha flava</name>
    <name type="common">yellow sugarcane aphid</name>
    <dbReference type="NCBI Taxonomy" id="143950"/>
    <lineage>
        <taxon>Eukaryota</taxon>
        <taxon>Metazoa</taxon>
        <taxon>Ecdysozoa</taxon>
        <taxon>Arthropoda</taxon>
        <taxon>Hexapoda</taxon>
        <taxon>Insecta</taxon>
        <taxon>Pterygota</taxon>
        <taxon>Neoptera</taxon>
        <taxon>Paraneoptera</taxon>
        <taxon>Hemiptera</taxon>
        <taxon>Sternorrhyncha</taxon>
        <taxon>Aphidomorpha</taxon>
        <taxon>Aphidoidea</taxon>
        <taxon>Aphididae</taxon>
        <taxon>Sipha</taxon>
    </lineage>
</organism>
<keyword evidence="2" id="KW-0808">Transferase</keyword>
<sequence>MIKKPGKDNTDPCNYRPISLLSSVSKIFEKIIHSRLTNYLNAINAIPHMQFGFKSNHSTTQQLRLTEHISDGYEKKQHTGAAFLDVAQAFDRVWHDGLLYKLKMLNTPNAIYNLIKSYLTARCFKVIINDTTSQIKIINAGVPQGSKISPLLFNLYVSDFPISINTEIALYADDSAIYSSSTDVETVTKNIQDHLNDIQKWEDKWKIKLNPQKSTAVLFTNRRPKTPGNLKLYGNNNPWSPSIKYLGVILDRKLTWNPHITSKLQQGYQRLKILYPLLNRQSSLSWKCSILIYKQILRPLLLYAVPV</sequence>
<name>A0A2S2QV02_9HEMI</name>
<dbReference type="InterPro" id="IPR000477">
    <property type="entry name" value="RT_dom"/>
</dbReference>
<dbReference type="AlphaFoldDB" id="A0A2S2QV02"/>
<reference evidence="2" key="1">
    <citation type="submission" date="2018-04" db="EMBL/GenBank/DDBJ databases">
        <title>Transcriptome assembly of Sipha flava.</title>
        <authorList>
            <person name="Scully E.D."/>
            <person name="Geib S.M."/>
            <person name="Palmer N.A."/>
            <person name="Koch K."/>
            <person name="Bradshaw J."/>
            <person name="Heng-Moss T."/>
            <person name="Sarath G."/>
        </authorList>
    </citation>
    <scope>NUCLEOTIDE SEQUENCE</scope>
</reference>
<dbReference type="OrthoDB" id="6597836at2759"/>
<protein>
    <submittedName>
        <fullName evidence="2">RNA-directed DNA polymerase from mobile element jockey</fullName>
    </submittedName>
</protein>
<dbReference type="PANTHER" id="PTHR36688">
    <property type="entry name" value="ENDO/EXONUCLEASE/PHOSPHATASE DOMAIN-CONTAINING PROTEIN"/>
    <property type="match status" value="1"/>
</dbReference>
<evidence type="ECO:0000313" key="2">
    <source>
        <dbReference type="EMBL" id="MBY81565.1"/>
    </source>
</evidence>
<evidence type="ECO:0000259" key="1">
    <source>
        <dbReference type="PROSITE" id="PS50878"/>
    </source>
</evidence>
<dbReference type="InterPro" id="IPR043128">
    <property type="entry name" value="Rev_trsase/Diguanyl_cyclase"/>
</dbReference>
<dbReference type="Gene3D" id="3.30.70.270">
    <property type="match status" value="1"/>
</dbReference>
<dbReference type="InterPro" id="IPR052560">
    <property type="entry name" value="RdDP_mobile_element"/>
</dbReference>